<dbReference type="PIRSF" id="PIRSF002741">
    <property type="entry name" value="MppA"/>
    <property type="match status" value="1"/>
</dbReference>
<evidence type="ECO:0000313" key="2">
    <source>
        <dbReference type="EMBL" id="MFB9754875.1"/>
    </source>
</evidence>
<dbReference type="PANTHER" id="PTHR30290">
    <property type="entry name" value="PERIPLASMIC BINDING COMPONENT OF ABC TRANSPORTER"/>
    <property type="match status" value="1"/>
</dbReference>
<evidence type="ECO:0000259" key="1">
    <source>
        <dbReference type="Pfam" id="PF00496"/>
    </source>
</evidence>
<keyword evidence="3" id="KW-1185">Reference proteome</keyword>
<comment type="caution">
    <text evidence="2">The sequence shown here is derived from an EMBL/GenBank/DDBJ whole genome shotgun (WGS) entry which is preliminary data.</text>
</comment>
<dbReference type="Pfam" id="PF00496">
    <property type="entry name" value="SBP_bac_5"/>
    <property type="match status" value="1"/>
</dbReference>
<dbReference type="Gene3D" id="3.40.190.10">
    <property type="entry name" value="Periplasmic binding protein-like II"/>
    <property type="match status" value="1"/>
</dbReference>
<organism evidence="2 3">
    <name type="scientific">Paenibacillus hodogayensis</name>
    <dbReference type="NCBI Taxonomy" id="279208"/>
    <lineage>
        <taxon>Bacteria</taxon>
        <taxon>Bacillati</taxon>
        <taxon>Bacillota</taxon>
        <taxon>Bacilli</taxon>
        <taxon>Bacillales</taxon>
        <taxon>Paenibacillaceae</taxon>
        <taxon>Paenibacillus</taxon>
    </lineage>
</organism>
<dbReference type="SUPFAM" id="SSF53850">
    <property type="entry name" value="Periplasmic binding protein-like II"/>
    <property type="match status" value="1"/>
</dbReference>
<dbReference type="InterPro" id="IPR030678">
    <property type="entry name" value="Peptide/Ni-bd"/>
</dbReference>
<dbReference type="InterPro" id="IPR000914">
    <property type="entry name" value="SBP_5_dom"/>
</dbReference>
<dbReference type="EMBL" id="JBHMAG010000016">
    <property type="protein sequence ID" value="MFB9754875.1"/>
    <property type="molecule type" value="Genomic_DNA"/>
</dbReference>
<dbReference type="RefSeq" id="WP_344909868.1">
    <property type="nucleotide sequence ID" value="NZ_BAAAYO010000008.1"/>
</dbReference>
<dbReference type="PROSITE" id="PS51257">
    <property type="entry name" value="PROKAR_LIPOPROTEIN"/>
    <property type="match status" value="1"/>
</dbReference>
<accession>A0ABV5W2S6</accession>
<reference evidence="2 3" key="1">
    <citation type="submission" date="2024-09" db="EMBL/GenBank/DDBJ databases">
        <authorList>
            <person name="Sun Q."/>
            <person name="Mori K."/>
        </authorList>
    </citation>
    <scope>NUCLEOTIDE SEQUENCE [LARGE SCALE GENOMIC DNA]</scope>
    <source>
        <strain evidence="2 3">JCM 12520</strain>
    </source>
</reference>
<dbReference type="PANTHER" id="PTHR30290:SF83">
    <property type="entry name" value="ABC TRANSPORTER SUBSTRATE-BINDING PROTEIN"/>
    <property type="match status" value="1"/>
</dbReference>
<sequence>MKKIVLVCFIIVIITVLGCSNKAVPTSGESDKASGEADKSAKQEFVVAGQEIAASLDPVKPLTSPYLRNIGAAEALFKVNAKGEIEPALADSAKETEPTAWEIKLRPHARFWSGKPVDANAVIASLERSKALDLQAKPFLDELTFSKVDDYTVQVRTKRNHVQVPLNLSYYQTVIHNAEAKHDAVDTMDMTGMYKVVEFTPKQKMVLEANKTYWGKAPVIPRIVFEEIGDEQTRVLSALSGRSDVALNIAASSMARFAGHKEIRLSATPAANTQTIYINLNKPQFQDVKVRQALSWALDRKELVVFATEGQSFPITTWLSSNPAYAETRNSVYTKHDPDKAAQLLDEAGWKKGADGIRSKDGTPLTLRLMTWGGDKALGEALQNQWSKIGIKAEVQHGDYSLIETARKSGNWDASIEAWNTFGDELTLLTGQYGPEGSANYGGFKDEPTKLLLAQLAEATNQASRHELALKINQRVAEQAPVISLFPRPQITAVSQSLNGFEDHFRQFENVVNANLSFRAK</sequence>
<dbReference type="Proteomes" id="UP001589619">
    <property type="component" value="Unassembled WGS sequence"/>
</dbReference>
<dbReference type="Gene3D" id="3.10.105.10">
    <property type="entry name" value="Dipeptide-binding Protein, Domain 3"/>
    <property type="match status" value="1"/>
</dbReference>
<feature type="domain" description="Solute-binding protein family 5" evidence="1">
    <location>
        <begin position="84"/>
        <end position="430"/>
    </location>
</feature>
<name>A0ABV5W2S6_9BACL</name>
<evidence type="ECO:0000313" key="3">
    <source>
        <dbReference type="Proteomes" id="UP001589619"/>
    </source>
</evidence>
<protein>
    <submittedName>
        <fullName evidence="2">ABC transporter substrate-binding protein</fullName>
    </submittedName>
</protein>
<dbReference type="InterPro" id="IPR039424">
    <property type="entry name" value="SBP_5"/>
</dbReference>
<proteinExistence type="predicted"/>
<gene>
    <name evidence="2" type="ORF">ACFFNY_25155</name>
</gene>